<dbReference type="Proteomes" id="UP000198901">
    <property type="component" value="Unassembled WGS sequence"/>
</dbReference>
<dbReference type="AlphaFoldDB" id="A0A1G9RFD7"/>
<protein>
    <submittedName>
        <fullName evidence="2">Por secretion system C-terminal sorting domain-containing protein</fullName>
    </submittedName>
</protein>
<dbReference type="EMBL" id="FNGS01000005">
    <property type="protein sequence ID" value="SDM21175.1"/>
    <property type="molecule type" value="Genomic_DNA"/>
</dbReference>
<keyword evidence="3" id="KW-1185">Reference proteome</keyword>
<gene>
    <name evidence="2" type="ORF">SAMN04488090_2845</name>
</gene>
<keyword evidence="1" id="KW-0732">Signal</keyword>
<feature type="signal peptide" evidence="1">
    <location>
        <begin position="1"/>
        <end position="35"/>
    </location>
</feature>
<dbReference type="InterPro" id="IPR015943">
    <property type="entry name" value="WD40/YVTN_repeat-like_dom_sf"/>
</dbReference>
<name>A0A1G9RFD7_9BACT</name>
<reference evidence="2 3" key="1">
    <citation type="submission" date="2016-10" db="EMBL/GenBank/DDBJ databases">
        <authorList>
            <person name="de Groot N.N."/>
        </authorList>
    </citation>
    <scope>NUCLEOTIDE SEQUENCE [LARGE SCALE GENOMIC DNA]</scope>
    <source>
        <strain evidence="2 3">DSM 21668</strain>
    </source>
</reference>
<proteinExistence type="predicted"/>
<feature type="chain" id="PRO_5011563663" evidence="1">
    <location>
        <begin position="36"/>
        <end position="479"/>
    </location>
</feature>
<evidence type="ECO:0000313" key="2">
    <source>
        <dbReference type="EMBL" id="SDM21175.1"/>
    </source>
</evidence>
<sequence length="479" mass="52013">MRQRSYFQPTVSKMKPLPLLLPFVLLLTSAKHSFAQHETDHWICGNYSFLAFGPGKTTALPGSRLRQLEGSAVVSDAVSGRLLFYSDGQNVWDSGHQLMPNGERLKGSHTSTQSALIVPFPGHDGQYFLFSVKAYDDGPDGGLYSSLVDINLRNGLGDVTEKNQLLERQTTEKLTAVPHANGHDYWIISHAWNSDVFLVYLLTSEGITESKRIAIGSVHQSGPVADSESMGYLKASPNGKMLAAAVYGVQRPFELFDFDAGKGDISNVCSLGNYAGQYGVSFSPDNSKVYLTGLYPSQDAWVFDLKTGRKTVLVIEEDNGSGKTKLTPAGALQLGIDGKLYSSFGRNQPNGSYSLAVLTSPNGSDPAPVWLRLPGRAQAPVFGLPNFMQAVFNSEKTRNESADKTLVYPNPVGQGTRLTVFRKTNPGDAIRVFDATGKEIPSGAAKILPDRIVLDTSSWPGQQVFVIQIGSFSHKVVKN</sequence>
<accession>A0A1G9RFD7</accession>
<evidence type="ECO:0000313" key="3">
    <source>
        <dbReference type="Proteomes" id="UP000198901"/>
    </source>
</evidence>
<evidence type="ECO:0000256" key="1">
    <source>
        <dbReference type="SAM" id="SignalP"/>
    </source>
</evidence>
<organism evidence="2 3">
    <name type="scientific">Siphonobacter aquaeclarae</name>
    <dbReference type="NCBI Taxonomy" id="563176"/>
    <lineage>
        <taxon>Bacteria</taxon>
        <taxon>Pseudomonadati</taxon>
        <taxon>Bacteroidota</taxon>
        <taxon>Cytophagia</taxon>
        <taxon>Cytophagales</taxon>
        <taxon>Cytophagaceae</taxon>
        <taxon>Siphonobacter</taxon>
    </lineage>
</organism>
<dbReference type="Gene3D" id="2.130.10.10">
    <property type="entry name" value="YVTN repeat-like/Quinoprotein amine dehydrogenase"/>
    <property type="match status" value="1"/>
</dbReference>
<dbReference type="STRING" id="563176.SAMN04488090_2845"/>
<dbReference type="SUPFAM" id="SSF82171">
    <property type="entry name" value="DPP6 N-terminal domain-like"/>
    <property type="match status" value="1"/>
</dbReference>